<dbReference type="AlphaFoldDB" id="X1SL19"/>
<reference evidence="1" key="1">
    <citation type="journal article" date="2014" name="Front. Microbiol.">
        <title>High frequency of phylogenetically diverse reductive dehalogenase-homologous genes in deep subseafloor sedimentary metagenomes.</title>
        <authorList>
            <person name="Kawai M."/>
            <person name="Futagami T."/>
            <person name="Toyoda A."/>
            <person name="Takaki Y."/>
            <person name="Nishi S."/>
            <person name="Hori S."/>
            <person name="Arai W."/>
            <person name="Tsubouchi T."/>
            <person name="Morono Y."/>
            <person name="Uchiyama I."/>
            <person name="Ito T."/>
            <person name="Fujiyama A."/>
            <person name="Inagaki F."/>
            <person name="Takami H."/>
        </authorList>
    </citation>
    <scope>NUCLEOTIDE SEQUENCE</scope>
    <source>
        <strain evidence="1">Expedition CK06-06</strain>
    </source>
</reference>
<evidence type="ECO:0000313" key="1">
    <source>
        <dbReference type="EMBL" id="GAI76045.1"/>
    </source>
</evidence>
<dbReference type="EMBL" id="BARW01013091">
    <property type="protein sequence ID" value="GAI76045.1"/>
    <property type="molecule type" value="Genomic_DNA"/>
</dbReference>
<comment type="caution">
    <text evidence="1">The sequence shown here is derived from an EMBL/GenBank/DDBJ whole genome shotgun (WGS) entry which is preliminary data.</text>
</comment>
<name>X1SL19_9ZZZZ</name>
<organism evidence="1">
    <name type="scientific">marine sediment metagenome</name>
    <dbReference type="NCBI Taxonomy" id="412755"/>
    <lineage>
        <taxon>unclassified sequences</taxon>
        <taxon>metagenomes</taxon>
        <taxon>ecological metagenomes</taxon>
    </lineage>
</organism>
<protein>
    <submittedName>
        <fullName evidence="1">Uncharacterized protein</fullName>
    </submittedName>
</protein>
<gene>
    <name evidence="1" type="ORF">S12H4_24235</name>
</gene>
<feature type="non-terminal residue" evidence="1">
    <location>
        <position position="95"/>
    </location>
</feature>
<accession>X1SL19</accession>
<sequence>MAGEINVVRYDNNEILHGDDLNYSEARAYENLTSIIKRLAISTNDVIIQGGIVKERGTPSMNVDIEALLAFCISTGKFAYYGSDFGPVAIVNGGA</sequence>
<proteinExistence type="predicted"/>